<evidence type="ECO:0000256" key="2">
    <source>
        <dbReference type="ARBA" id="ARBA00022723"/>
    </source>
</evidence>
<dbReference type="OrthoDB" id="955119at2"/>
<proteinExistence type="predicted"/>
<dbReference type="AlphaFoldDB" id="A0A365Y1D4"/>
<feature type="domain" description="Cytochrome c" evidence="6">
    <location>
        <begin position="192"/>
        <end position="284"/>
    </location>
</feature>
<dbReference type="GO" id="GO:0009055">
    <property type="term" value="F:electron transfer activity"/>
    <property type="evidence" value="ECO:0007669"/>
    <property type="project" value="InterPro"/>
</dbReference>
<protein>
    <recommendedName>
        <fullName evidence="6">Cytochrome c domain-containing protein</fullName>
    </recommendedName>
</protein>
<dbReference type="EMBL" id="QFFJ01000001">
    <property type="protein sequence ID" value="RBL92423.1"/>
    <property type="molecule type" value="Genomic_DNA"/>
</dbReference>
<keyword evidence="8" id="KW-1185">Reference proteome</keyword>
<organism evidence="7 8">
    <name type="scientific">Chitinophaga flava</name>
    <dbReference type="NCBI Taxonomy" id="2259036"/>
    <lineage>
        <taxon>Bacteria</taxon>
        <taxon>Pseudomonadati</taxon>
        <taxon>Bacteroidota</taxon>
        <taxon>Chitinophagia</taxon>
        <taxon>Chitinophagales</taxon>
        <taxon>Chitinophagaceae</taxon>
        <taxon>Chitinophaga</taxon>
    </lineage>
</organism>
<evidence type="ECO:0000256" key="4">
    <source>
        <dbReference type="PROSITE-ProRule" id="PRU00433"/>
    </source>
</evidence>
<feature type="chain" id="PRO_5016595218" description="Cytochrome c domain-containing protein" evidence="5">
    <location>
        <begin position="23"/>
        <end position="284"/>
    </location>
</feature>
<keyword evidence="1 4" id="KW-0349">Heme</keyword>
<dbReference type="Gene3D" id="3.90.930.1">
    <property type="match status" value="1"/>
</dbReference>
<dbReference type="InterPro" id="IPR009056">
    <property type="entry name" value="Cyt_c-like_dom"/>
</dbReference>
<dbReference type="Gene3D" id="1.10.760.10">
    <property type="entry name" value="Cytochrome c-like domain"/>
    <property type="match status" value="1"/>
</dbReference>
<accession>A0A365Y1D4</accession>
<dbReference type="SUPFAM" id="SSF46626">
    <property type="entry name" value="Cytochrome c"/>
    <property type="match status" value="1"/>
</dbReference>
<evidence type="ECO:0000259" key="6">
    <source>
        <dbReference type="PROSITE" id="PS51007"/>
    </source>
</evidence>
<name>A0A365Y1D4_9BACT</name>
<comment type="caution">
    <text evidence="7">The sequence shown here is derived from an EMBL/GenBank/DDBJ whole genome shotgun (WGS) entry which is preliminary data.</text>
</comment>
<dbReference type="GO" id="GO:0046872">
    <property type="term" value="F:metal ion binding"/>
    <property type="evidence" value="ECO:0007669"/>
    <property type="project" value="UniProtKB-KW"/>
</dbReference>
<sequence length="284" mass="33041">MNLKKKILPVLLLTLSTSLANAQKVERTYFPGTQKVQSEMYPDSAHHLKILKEYYESGKRRRISNYHENGSGLTGDDVVYHENGKISDYRFWKEGVPEGRAYATFTSGKLAFEKFYRNGFRSGTWKFYNEDGSLARKQVFKENTNRWDDETELAVTSFYQKGKLVYEEEITDYKTKQTKIIDKAAYDKLMAKNPLEGKALFLQNCASCHNAKVDLVGPKMEGIGKIRSEEWLYKMITNGDALRDSGDKTAMEVYEKWQHIRHHPNFEILKQEEVKEIIQYLKSI</sequence>
<dbReference type="SUPFAM" id="SSF82185">
    <property type="entry name" value="Histone H3 K4-specific methyltransferase SET7/9 N-terminal domain"/>
    <property type="match status" value="1"/>
</dbReference>
<dbReference type="Proteomes" id="UP000253410">
    <property type="component" value="Unassembled WGS sequence"/>
</dbReference>
<reference evidence="7 8" key="1">
    <citation type="submission" date="2018-05" db="EMBL/GenBank/DDBJ databases">
        <title>Chitinophaga sp. K3CV102501T nov., isolated from isolated from a monsoon evergreen broad-leaved forest soil.</title>
        <authorList>
            <person name="Lv Y."/>
        </authorList>
    </citation>
    <scope>NUCLEOTIDE SEQUENCE [LARGE SCALE GENOMIC DNA]</scope>
    <source>
        <strain evidence="7 8">GDMCC 1.1325</strain>
    </source>
</reference>
<dbReference type="Pfam" id="PF00034">
    <property type="entry name" value="Cytochrom_C"/>
    <property type="match status" value="1"/>
</dbReference>
<evidence type="ECO:0000256" key="3">
    <source>
        <dbReference type="ARBA" id="ARBA00023004"/>
    </source>
</evidence>
<evidence type="ECO:0000256" key="1">
    <source>
        <dbReference type="ARBA" id="ARBA00022617"/>
    </source>
</evidence>
<dbReference type="InterPro" id="IPR011652">
    <property type="entry name" value="MORN_2"/>
</dbReference>
<evidence type="ECO:0000313" key="7">
    <source>
        <dbReference type="EMBL" id="RBL92423.1"/>
    </source>
</evidence>
<evidence type="ECO:0000256" key="5">
    <source>
        <dbReference type="SAM" id="SignalP"/>
    </source>
</evidence>
<dbReference type="InterPro" id="IPR036909">
    <property type="entry name" value="Cyt_c-like_dom_sf"/>
</dbReference>
<dbReference type="GO" id="GO:0020037">
    <property type="term" value="F:heme binding"/>
    <property type="evidence" value="ECO:0007669"/>
    <property type="project" value="InterPro"/>
</dbReference>
<dbReference type="PROSITE" id="PS51007">
    <property type="entry name" value="CYTC"/>
    <property type="match status" value="1"/>
</dbReference>
<dbReference type="RefSeq" id="WP_113615027.1">
    <property type="nucleotide sequence ID" value="NZ_QFFJ01000001.1"/>
</dbReference>
<keyword evidence="2 4" id="KW-0479">Metal-binding</keyword>
<dbReference type="Pfam" id="PF07661">
    <property type="entry name" value="MORN_2"/>
    <property type="match status" value="2"/>
</dbReference>
<keyword evidence="3 4" id="KW-0408">Iron</keyword>
<feature type="signal peptide" evidence="5">
    <location>
        <begin position="1"/>
        <end position="22"/>
    </location>
</feature>
<gene>
    <name evidence="7" type="ORF">DF182_07525</name>
</gene>
<keyword evidence="5" id="KW-0732">Signal</keyword>
<evidence type="ECO:0000313" key="8">
    <source>
        <dbReference type="Proteomes" id="UP000253410"/>
    </source>
</evidence>